<dbReference type="OrthoDB" id="5845904at2759"/>
<gene>
    <name evidence="1" type="primary">WBGene00119129</name>
</gene>
<dbReference type="Pfam" id="PF10326">
    <property type="entry name" value="7TM_GPCR_Str"/>
    <property type="match status" value="1"/>
</dbReference>
<dbReference type="PANTHER" id="PTHR22943:SF248">
    <property type="entry name" value="SEVEN TM RECEPTOR"/>
    <property type="match status" value="1"/>
</dbReference>
<dbReference type="SUPFAM" id="SSF81321">
    <property type="entry name" value="Family A G protein-coupled receptor-like"/>
    <property type="match status" value="2"/>
</dbReference>
<dbReference type="InterPro" id="IPR019428">
    <property type="entry name" value="7TM_GPCR_serpentine_rcpt_Str"/>
</dbReference>
<accession>A0A2A6CKP6</accession>
<organism evidence="1 2">
    <name type="scientific">Pristionchus pacificus</name>
    <name type="common">Parasitic nematode worm</name>
    <dbReference type="NCBI Taxonomy" id="54126"/>
    <lineage>
        <taxon>Eukaryota</taxon>
        <taxon>Metazoa</taxon>
        <taxon>Ecdysozoa</taxon>
        <taxon>Nematoda</taxon>
        <taxon>Chromadorea</taxon>
        <taxon>Rhabditida</taxon>
        <taxon>Rhabditina</taxon>
        <taxon>Diplogasteromorpha</taxon>
        <taxon>Diplogasteroidea</taxon>
        <taxon>Neodiplogasteridae</taxon>
        <taxon>Pristionchus</taxon>
    </lineage>
</organism>
<reference evidence="2" key="1">
    <citation type="journal article" date="2008" name="Nat. Genet.">
        <title>The Pristionchus pacificus genome provides a unique perspective on nematode lifestyle and parasitism.</title>
        <authorList>
            <person name="Dieterich C."/>
            <person name="Clifton S.W."/>
            <person name="Schuster L.N."/>
            <person name="Chinwalla A."/>
            <person name="Delehaunty K."/>
            <person name="Dinkelacker I."/>
            <person name="Fulton L."/>
            <person name="Fulton R."/>
            <person name="Godfrey J."/>
            <person name="Minx P."/>
            <person name="Mitreva M."/>
            <person name="Roeseler W."/>
            <person name="Tian H."/>
            <person name="Witte H."/>
            <person name="Yang S.P."/>
            <person name="Wilson R.K."/>
            <person name="Sommer R.J."/>
        </authorList>
    </citation>
    <scope>NUCLEOTIDE SEQUENCE [LARGE SCALE GENOMIC DNA]</scope>
    <source>
        <strain evidence="2">PS312</strain>
    </source>
</reference>
<protein>
    <submittedName>
        <fullName evidence="1">G protein-coupled receptor</fullName>
    </submittedName>
</protein>
<dbReference type="Proteomes" id="UP000005239">
    <property type="component" value="Unassembled WGS sequence"/>
</dbReference>
<accession>A0A8R1UKD7</accession>
<dbReference type="AlphaFoldDB" id="A0A2A6CKP6"/>
<evidence type="ECO:0000313" key="1">
    <source>
        <dbReference type="EnsemblMetazoa" id="PPA29575.1"/>
    </source>
</evidence>
<name>A0A2A6CKP6_PRIPA</name>
<reference evidence="1" key="2">
    <citation type="submission" date="2022-06" db="UniProtKB">
        <authorList>
            <consortium name="EnsemblMetazoa"/>
        </authorList>
    </citation>
    <scope>IDENTIFICATION</scope>
    <source>
        <strain evidence="1">PS312</strain>
    </source>
</reference>
<keyword evidence="2" id="KW-1185">Reference proteome</keyword>
<dbReference type="EnsemblMetazoa" id="PPA29575.1">
    <property type="protein sequence ID" value="PPA29575.1"/>
    <property type="gene ID" value="WBGene00119129"/>
</dbReference>
<sequence>MSNKYKSVQFTLLVAVCAQTFVPLVCVYIPYLMCIISPFLSMSDAIIIILLIRNYRHGLAKIFGCGRVSEHQIVLHNTQFTTAVQVSTQLQTHRRHYDRQSYEFNIITSDAFHISVGLLRFLDGNCGHWRVTGITLNSILLILIKRFSSAYLGNYKYLLAAFATFDIFLCTLHGLLNPVTRLFIASAIASVQMRWPTSKNFSSGRISGAKHVRVRSELTSFYLGLFTVPFALMNVHFLYRYWSVAHPTCLALFSQGRFIFAISLYPFMQWFVWYWLVYVLYKESDEICLVEVHKALLAIHDQPIYDGWMAMDHWRDGELNTNLIYMIAITMTIIFGSFSTAATLATRTYLHILRATTLSTKHRTTQITLLIAVCAQTFVPLVCVYIPYFMCIMSPFLSLSGFGMVDNFPLLLSIFPGWDALVIIVLIKDYRMGLAKMLGFKRKPETSILVNHTQFTTSVQASVIHQQ</sequence>
<dbReference type="PANTHER" id="PTHR22943">
    <property type="entry name" value="7-TRANSMEMBRANE DOMAIN RECEPTOR C.ELEGANS"/>
    <property type="match status" value="1"/>
</dbReference>
<evidence type="ECO:0000313" key="2">
    <source>
        <dbReference type="Proteomes" id="UP000005239"/>
    </source>
</evidence>
<proteinExistence type="predicted"/>